<feature type="compositionally biased region" description="Low complexity" evidence="1">
    <location>
        <begin position="76"/>
        <end position="112"/>
    </location>
</feature>
<evidence type="ECO:0000313" key="3">
    <source>
        <dbReference type="EMBL" id="CBJ29384.1"/>
    </source>
</evidence>
<dbReference type="AlphaFoldDB" id="D7FKI2"/>
<sequence>MSLLVVIGTLLPLIEDHADDAGSPAALVTLLGLLFAISGFVSSALSSGIKARAIEAAQSKTKAESGADEQADRVEASTAAAAVAAPGATGTSHAKAVTGTTQPGEGTTPAPTKEASDNTKGAGENTSHLTAVAVCVAGAVMSSMLQFSFVYGDPLITHAEEEEGVSGAAAPLVVWLLAFSLAALWNVAYAVYLLSKNETWARYTWVGWSDVARKFRNITVMSLFFVGHIHFYGQSQHLFGDLGPVIAWPLIMSSTVLSGQIWSVFMKEWAGVPPLAMKVNVASICLLVAAVSIIAVAGAVL</sequence>
<reference evidence="3 4" key="1">
    <citation type="journal article" date="2010" name="Nature">
        <title>The Ectocarpus genome and the independent evolution of multicellularity in brown algae.</title>
        <authorList>
            <person name="Cock J.M."/>
            <person name="Sterck L."/>
            <person name="Rouze P."/>
            <person name="Scornet D."/>
            <person name="Allen A.E."/>
            <person name="Amoutzias G."/>
            <person name="Anthouard V."/>
            <person name="Artiguenave F."/>
            <person name="Aury J.M."/>
            <person name="Badger J.H."/>
            <person name="Beszteri B."/>
            <person name="Billiau K."/>
            <person name="Bonnet E."/>
            <person name="Bothwell J.H."/>
            <person name="Bowler C."/>
            <person name="Boyen C."/>
            <person name="Brownlee C."/>
            <person name="Carrano C.J."/>
            <person name="Charrier B."/>
            <person name="Cho G.Y."/>
            <person name="Coelho S.M."/>
            <person name="Collen J."/>
            <person name="Corre E."/>
            <person name="Da Silva C."/>
            <person name="Delage L."/>
            <person name="Delaroque N."/>
            <person name="Dittami S.M."/>
            <person name="Doulbeau S."/>
            <person name="Elias M."/>
            <person name="Farnham G."/>
            <person name="Gachon C.M."/>
            <person name="Gschloessl B."/>
            <person name="Heesch S."/>
            <person name="Jabbari K."/>
            <person name="Jubin C."/>
            <person name="Kawai H."/>
            <person name="Kimura K."/>
            <person name="Kloareg B."/>
            <person name="Kupper F.C."/>
            <person name="Lang D."/>
            <person name="Le Bail A."/>
            <person name="Leblanc C."/>
            <person name="Lerouge P."/>
            <person name="Lohr M."/>
            <person name="Lopez P.J."/>
            <person name="Martens C."/>
            <person name="Maumus F."/>
            <person name="Michel G."/>
            <person name="Miranda-Saavedra D."/>
            <person name="Morales J."/>
            <person name="Moreau H."/>
            <person name="Motomura T."/>
            <person name="Nagasato C."/>
            <person name="Napoli C.A."/>
            <person name="Nelson D.R."/>
            <person name="Nyvall-Collen P."/>
            <person name="Peters A.F."/>
            <person name="Pommier C."/>
            <person name="Potin P."/>
            <person name="Poulain J."/>
            <person name="Quesneville H."/>
            <person name="Read B."/>
            <person name="Rensing S.A."/>
            <person name="Ritter A."/>
            <person name="Rousvoal S."/>
            <person name="Samanta M."/>
            <person name="Samson G."/>
            <person name="Schroeder D.C."/>
            <person name="Segurens B."/>
            <person name="Strittmatter M."/>
            <person name="Tonon T."/>
            <person name="Tregear J.W."/>
            <person name="Valentin K."/>
            <person name="von Dassow P."/>
            <person name="Yamagishi T."/>
            <person name="Van de Peer Y."/>
            <person name="Wincker P."/>
        </authorList>
    </citation>
    <scope>NUCLEOTIDE SEQUENCE [LARGE SCALE GENOMIC DNA]</scope>
    <source>
        <strain evidence="4">Ec32 / CCAP1310/4</strain>
    </source>
</reference>
<keyword evidence="4" id="KW-1185">Reference proteome</keyword>
<keyword evidence="2" id="KW-0472">Membrane</keyword>
<organism evidence="3 4">
    <name type="scientific">Ectocarpus siliculosus</name>
    <name type="common">Brown alga</name>
    <name type="synonym">Conferva siliculosa</name>
    <dbReference type="NCBI Taxonomy" id="2880"/>
    <lineage>
        <taxon>Eukaryota</taxon>
        <taxon>Sar</taxon>
        <taxon>Stramenopiles</taxon>
        <taxon>Ochrophyta</taxon>
        <taxon>PX clade</taxon>
        <taxon>Phaeophyceae</taxon>
        <taxon>Ectocarpales</taxon>
        <taxon>Ectocarpaceae</taxon>
        <taxon>Ectocarpus</taxon>
    </lineage>
</organism>
<evidence type="ECO:0000313" key="4">
    <source>
        <dbReference type="Proteomes" id="UP000002630"/>
    </source>
</evidence>
<keyword evidence="2" id="KW-0812">Transmembrane</keyword>
<feature type="region of interest" description="Disordered" evidence="1">
    <location>
        <begin position="59"/>
        <end position="124"/>
    </location>
</feature>
<feature type="compositionally biased region" description="Basic and acidic residues" evidence="1">
    <location>
        <begin position="61"/>
        <end position="75"/>
    </location>
</feature>
<dbReference type="EMBL" id="FN649751">
    <property type="protein sequence ID" value="CBJ29384.1"/>
    <property type="molecule type" value="Genomic_DNA"/>
</dbReference>
<protein>
    <submittedName>
        <fullName evidence="3">Uncharacterized protein</fullName>
    </submittedName>
</protein>
<dbReference type="InParanoid" id="D7FKI2"/>
<feature type="transmembrane region" description="Helical" evidence="2">
    <location>
        <begin position="172"/>
        <end position="194"/>
    </location>
</feature>
<dbReference type="OrthoDB" id="200689at2759"/>
<proteinExistence type="predicted"/>
<feature type="transmembrane region" description="Helical" evidence="2">
    <location>
        <begin position="28"/>
        <end position="49"/>
    </location>
</feature>
<dbReference type="Proteomes" id="UP000002630">
    <property type="component" value="Linkage Group LG26"/>
</dbReference>
<keyword evidence="2" id="KW-1133">Transmembrane helix</keyword>
<dbReference type="EMBL" id="FN648026">
    <property type="protein sequence ID" value="CBJ29384.1"/>
    <property type="molecule type" value="Genomic_DNA"/>
</dbReference>
<name>D7FKI2_ECTSI</name>
<evidence type="ECO:0000256" key="1">
    <source>
        <dbReference type="SAM" id="MobiDB-lite"/>
    </source>
</evidence>
<feature type="transmembrane region" description="Helical" evidence="2">
    <location>
        <begin position="245"/>
        <end position="265"/>
    </location>
</feature>
<feature type="transmembrane region" description="Helical" evidence="2">
    <location>
        <begin position="215"/>
        <end position="233"/>
    </location>
</feature>
<dbReference type="eggNOG" id="ENOG502SCAI">
    <property type="taxonomic scope" value="Eukaryota"/>
</dbReference>
<evidence type="ECO:0000256" key="2">
    <source>
        <dbReference type="SAM" id="Phobius"/>
    </source>
</evidence>
<feature type="transmembrane region" description="Helical" evidence="2">
    <location>
        <begin position="277"/>
        <end position="300"/>
    </location>
</feature>
<gene>
    <name evidence="3" type="ORF">Esi_0144_0048</name>
</gene>
<feature type="transmembrane region" description="Helical" evidence="2">
    <location>
        <begin position="129"/>
        <end position="152"/>
    </location>
</feature>
<accession>D7FKI2</accession>